<sequence>MKYEEVNHPKHYNDHPSGVECLTIVQAFNFNLGNVIKYVWRAGLKPGTEVVKDLKKAQFYINAEIKRVIPEGTIPDIEQSNKEIKELIYNLPENKFLCFWGSGYVGNPKVEIVDVSHFNDDNGYDKEQIDRINEMEVGDTWELPTPEVLVVMRIK</sequence>
<evidence type="ECO:0000313" key="2">
    <source>
        <dbReference type="Proteomes" id="UP000075578"/>
    </source>
</evidence>
<dbReference type="Proteomes" id="UP000075578">
    <property type="component" value="Unassembled WGS sequence"/>
</dbReference>
<reference evidence="1 2" key="1">
    <citation type="journal article" date="2016" name="ISME J.">
        <title>Chasing the elusive Euryarchaeota class WSA2: genomes reveal a uniquely fastidious methyl-reducing methanogen.</title>
        <authorList>
            <person name="Nobu M.K."/>
            <person name="Narihiro T."/>
            <person name="Kuroda K."/>
            <person name="Mei R."/>
            <person name="Liu W.T."/>
        </authorList>
    </citation>
    <scope>NUCLEOTIDE SEQUENCE [LARGE SCALE GENOMIC DNA]</scope>
    <source>
        <strain evidence="1">U1lsi0528_Bin089</strain>
    </source>
</reference>
<accession>A0A150IM54</accession>
<dbReference type="AlphaFoldDB" id="A0A150IM54"/>
<proteinExistence type="predicted"/>
<evidence type="ECO:0008006" key="3">
    <source>
        <dbReference type="Google" id="ProtNLM"/>
    </source>
</evidence>
<dbReference type="InterPro" id="IPR021739">
    <property type="entry name" value="SaV-like"/>
</dbReference>
<comment type="caution">
    <text evidence="1">The sequence shown here is derived from an EMBL/GenBank/DDBJ whole genome shotgun (WGS) entry which is preliminary data.</text>
</comment>
<protein>
    <recommendedName>
        <fullName evidence="3">DUF3310 domain-containing protein</fullName>
    </recommendedName>
</protein>
<evidence type="ECO:0000313" key="1">
    <source>
        <dbReference type="EMBL" id="KYC46101.1"/>
    </source>
</evidence>
<name>A0A150IM54_9EURY</name>
<gene>
    <name evidence="1" type="ORF">AMQ74_01870</name>
</gene>
<dbReference type="Pfam" id="PF11753">
    <property type="entry name" value="DUF3310"/>
    <property type="match status" value="1"/>
</dbReference>
<dbReference type="EMBL" id="LNGD01000224">
    <property type="protein sequence ID" value="KYC46101.1"/>
    <property type="molecule type" value="Genomic_DNA"/>
</dbReference>
<organism evidence="1 2">
    <name type="scientific">Candidatus Methanofastidiosum methylothiophilum</name>
    <dbReference type="NCBI Taxonomy" id="1705564"/>
    <lineage>
        <taxon>Archaea</taxon>
        <taxon>Methanobacteriati</taxon>
        <taxon>Methanobacteriota</taxon>
        <taxon>Stenosarchaea group</taxon>
        <taxon>Candidatus Methanofastidiosia</taxon>
        <taxon>Candidatus Methanofastidiosales</taxon>
        <taxon>Candidatus Methanofastidiosaceae</taxon>
        <taxon>Candidatus Methanofastidiosum</taxon>
    </lineage>
</organism>